<evidence type="ECO:0000256" key="1">
    <source>
        <dbReference type="ARBA" id="ARBA00022723"/>
    </source>
</evidence>
<dbReference type="InterPro" id="IPR011016">
    <property type="entry name" value="Znf_RING-CH"/>
</dbReference>
<evidence type="ECO:0000256" key="2">
    <source>
        <dbReference type="ARBA" id="ARBA00022771"/>
    </source>
</evidence>
<keyword evidence="3" id="KW-0862">Zinc</keyword>
<feature type="domain" description="RING-CH-type" evidence="5">
    <location>
        <begin position="19"/>
        <end position="66"/>
    </location>
</feature>
<sequence length="328" mass="36469">MATDLQAQQTQPQDSSNVCWVCYDGPRPSSPLIFPCACPRPLHAECCARWQLHAAGKAEEHACRFCHQRLPDWQSILTPHEAHLPPQCLPTMSVTFNDEQHHIVAQSGPHGYAKFEAEIRKIFGIEADMDMNLVFDCAEPTTGSLLKLNGPASHQRQNYKSSCSQMTKMNVLIAHALSHPPNQRFYRRYRSGRRIITSSTSEGQTPEMQPPPDADISAAHQAHQTSRVRRTRPRAHNIGELLETLCQGLTARRPRGFGAGRGTGRGARDGMSYSVRLPMDHVYYNGSFQPQVVPDPAALESPRTEEPNLPSQPSTSSLESSFSTYCPS</sequence>
<feature type="compositionally biased region" description="Low complexity" evidence="4">
    <location>
        <begin position="311"/>
        <end position="328"/>
    </location>
</feature>
<organism evidence="6 7">
    <name type="scientific">Apatococcus fuscideae</name>
    <dbReference type="NCBI Taxonomy" id="2026836"/>
    <lineage>
        <taxon>Eukaryota</taxon>
        <taxon>Viridiplantae</taxon>
        <taxon>Chlorophyta</taxon>
        <taxon>core chlorophytes</taxon>
        <taxon>Trebouxiophyceae</taxon>
        <taxon>Chlorellales</taxon>
        <taxon>Chlorellaceae</taxon>
        <taxon>Apatococcus</taxon>
    </lineage>
</organism>
<keyword evidence="2" id="KW-0863">Zinc-finger</keyword>
<name>A0AAW1SXW3_9CHLO</name>
<dbReference type="Pfam" id="PF12906">
    <property type="entry name" value="RINGv"/>
    <property type="match status" value="1"/>
</dbReference>
<protein>
    <recommendedName>
        <fullName evidence="5">RING-CH-type domain-containing protein</fullName>
    </recommendedName>
</protein>
<dbReference type="InterPro" id="IPR013083">
    <property type="entry name" value="Znf_RING/FYVE/PHD"/>
</dbReference>
<keyword evidence="7" id="KW-1185">Reference proteome</keyword>
<keyword evidence="1" id="KW-0479">Metal-binding</keyword>
<dbReference type="Gene3D" id="3.30.40.10">
    <property type="entry name" value="Zinc/RING finger domain, C3HC4 (zinc finger)"/>
    <property type="match status" value="1"/>
</dbReference>
<dbReference type="AlphaFoldDB" id="A0AAW1SXW3"/>
<proteinExistence type="predicted"/>
<evidence type="ECO:0000256" key="3">
    <source>
        <dbReference type="ARBA" id="ARBA00022833"/>
    </source>
</evidence>
<feature type="region of interest" description="Disordered" evidence="4">
    <location>
        <begin position="196"/>
        <end position="231"/>
    </location>
</feature>
<feature type="region of interest" description="Disordered" evidence="4">
    <location>
        <begin position="293"/>
        <end position="328"/>
    </location>
</feature>
<dbReference type="EMBL" id="JALJOV010000659">
    <property type="protein sequence ID" value="KAK9862075.1"/>
    <property type="molecule type" value="Genomic_DNA"/>
</dbReference>
<evidence type="ECO:0000313" key="6">
    <source>
        <dbReference type="EMBL" id="KAK9862075.1"/>
    </source>
</evidence>
<evidence type="ECO:0000259" key="5">
    <source>
        <dbReference type="Pfam" id="PF12906"/>
    </source>
</evidence>
<reference evidence="6 7" key="1">
    <citation type="journal article" date="2024" name="Nat. Commun.">
        <title>Phylogenomics reveals the evolutionary origins of lichenization in chlorophyte algae.</title>
        <authorList>
            <person name="Puginier C."/>
            <person name="Libourel C."/>
            <person name="Otte J."/>
            <person name="Skaloud P."/>
            <person name="Haon M."/>
            <person name="Grisel S."/>
            <person name="Petersen M."/>
            <person name="Berrin J.G."/>
            <person name="Delaux P.M."/>
            <person name="Dal Grande F."/>
            <person name="Keller J."/>
        </authorList>
    </citation>
    <scope>NUCLEOTIDE SEQUENCE [LARGE SCALE GENOMIC DNA]</scope>
    <source>
        <strain evidence="6 7">SAG 2523</strain>
    </source>
</reference>
<evidence type="ECO:0000256" key="4">
    <source>
        <dbReference type="SAM" id="MobiDB-lite"/>
    </source>
</evidence>
<gene>
    <name evidence="6" type="ORF">WJX84_010357</name>
</gene>
<accession>A0AAW1SXW3</accession>
<dbReference type="Proteomes" id="UP001485043">
    <property type="component" value="Unassembled WGS sequence"/>
</dbReference>
<comment type="caution">
    <text evidence="6">The sequence shown here is derived from an EMBL/GenBank/DDBJ whole genome shotgun (WGS) entry which is preliminary data.</text>
</comment>
<dbReference type="GO" id="GO:0008270">
    <property type="term" value="F:zinc ion binding"/>
    <property type="evidence" value="ECO:0007669"/>
    <property type="project" value="UniProtKB-KW"/>
</dbReference>
<evidence type="ECO:0000313" key="7">
    <source>
        <dbReference type="Proteomes" id="UP001485043"/>
    </source>
</evidence>